<evidence type="ECO:0000259" key="12">
    <source>
        <dbReference type="SMART" id="SM00559"/>
    </source>
</evidence>
<keyword evidence="8" id="KW-0233">DNA recombination</keyword>
<keyword evidence="14" id="KW-1185">Reference proteome</keyword>
<dbReference type="GO" id="GO:0006281">
    <property type="term" value="P:DNA repair"/>
    <property type="evidence" value="ECO:0007669"/>
    <property type="project" value="UniProtKB-KW"/>
</dbReference>
<dbReference type="GO" id="GO:0005524">
    <property type="term" value="F:ATP binding"/>
    <property type="evidence" value="ECO:0007669"/>
    <property type="project" value="UniProtKB-KW"/>
</dbReference>
<proteinExistence type="predicted"/>
<dbReference type="Pfam" id="PF03731">
    <property type="entry name" value="Ku_N"/>
    <property type="match status" value="1"/>
</dbReference>
<dbReference type="Gene3D" id="3.40.50.410">
    <property type="entry name" value="von Willebrand factor, type A domain"/>
    <property type="match status" value="1"/>
</dbReference>
<feature type="compositionally biased region" description="Basic and acidic residues" evidence="11">
    <location>
        <begin position="510"/>
        <end position="524"/>
    </location>
</feature>
<keyword evidence="10" id="KW-0539">Nucleus</keyword>
<keyword evidence="5" id="KW-0347">Helicase</keyword>
<dbReference type="GO" id="GO:0005634">
    <property type="term" value="C:nucleus"/>
    <property type="evidence" value="ECO:0007669"/>
    <property type="project" value="UniProtKB-SubCell"/>
</dbReference>
<keyword evidence="6" id="KW-0067">ATP-binding</keyword>
<name>A0ABD2WGW1_9HYME</name>
<evidence type="ECO:0000256" key="5">
    <source>
        <dbReference type="ARBA" id="ARBA00022806"/>
    </source>
</evidence>
<dbReference type="Gene3D" id="1.10.1600.10">
    <property type="match status" value="1"/>
</dbReference>
<dbReference type="SUPFAM" id="SSF53300">
    <property type="entry name" value="vWA-like"/>
    <property type="match status" value="1"/>
</dbReference>
<dbReference type="PANTHER" id="PTHR12604">
    <property type="entry name" value="KU AUTOANTIGEN DNA HELICASE"/>
    <property type="match status" value="1"/>
</dbReference>
<evidence type="ECO:0000313" key="14">
    <source>
        <dbReference type="Proteomes" id="UP001627154"/>
    </source>
</evidence>
<dbReference type="GO" id="GO:0006310">
    <property type="term" value="P:DNA recombination"/>
    <property type="evidence" value="ECO:0007669"/>
    <property type="project" value="UniProtKB-KW"/>
</dbReference>
<dbReference type="InterPro" id="IPR006164">
    <property type="entry name" value="DNA_bd_Ku70/Ku80"/>
</dbReference>
<dbReference type="GO" id="GO:0004386">
    <property type="term" value="F:helicase activity"/>
    <property type="evidence" value="ECO:0007669"/>
    <property type="project" value="UniProtKB-KW"/>
</dbReference>
<dbReference type="Gene3D" id="2.40.290.10">
    <property type="match status" value="1"/>
</dbReference>
<keyword evidence="2" id="KW-0547">Nucleotide-binding</keyword>
<evidence type="ECO:0000256" key="9">
    <source>
        <dbReference type="ARBA" id="ARBA00023204"/>
    </source>
</evidence>
<evidence type="ECO:0000256" key="6">
    <source>
        <dbReference type="ARBA" id="ARBA00022840"/>
    </source>
</evidence>
<evidence type="ECO:0000256" key="4">
    <source>
        <dbReference type="ARBA" id="ARBA00022801"/>
    </source>
</evidence>
<evidence type="ECO:0000256" key="8">
    <source>
        <dbReference type="ARBA" id="ARBA00023172"/>
    </source>
</evidence>
<accession>A0ABD2WGW1</accession>
<keyword evidence="3" id="KW-0227">DNA damage</keyword>
<feature type="domain" description="Ku" evidence="12">
    <location>
        <begin position="278"/>
        <end position="416"/>
    </location>
</feature>
<dbReference type="InterPro" id="IPR016194">
    <property type="entry name" value="SPOC-like_C_dom_sf"/>
</dbReference>
<dbReference type="Pfam" id="PF02735">
    <property type="entry name" value="Ku"/>
    <property type="match status" value="1"/>
</dbReference>
<dbReference type="InterPro" id="IPR036465">
    <property type="entry name" value="vWFA_dom_sf"/>
</dbReference>
<organism evidence="13 14">
    <name type="scientific">Trichogramma kaykai</name>
    <dbReference type="NCBI Taxonomy" id="54128"/>
    <lineage>
        <taxon>Eukaryota</taxon>
        <taxon>Metazoa</taxon>
        <taxon>Ecdysozoa</taxon>
        <taxon>Arthropoda</taxon>
        <taxon>Hexapoda</taxon>
        <taxon>Insecta</taxon>
        <taxon>Pterygota</taxon>
        <taxon>Neoptera</taxon>
        <taxon>Endopterygota</taxon>
        <taxon>Hymenoptera</taxon>
        <taxon>Apocrita</taxon>
        <taxon>Proctotrupomorpha</taxon>
        <taxon>Chalcidoidea</taxon>
        <taxon>Trichogrammatidae</taxon>
        <taxon>Trichogramma</taxon>
    </lineage>
</organism>
<dbReference type="SMART" id="SM00559">
    <property type="entry name" value="Ku78"/>
    <property type="match status" value="1"/>
</dbReference>
<evidence type="ECO:0000256" key="10">
    <source>
        <dbReference type="ARBA" id="ARBA00023242"/>
    </source>
</evidence>
<reference evidence="13 14" key="1">
    <citation type="journal article" date="2024" name="bioRxiv">
        <title>A reference genome for Trichogramma kaykai: A tiny desert-dwelling parasitoid wasp with competing sex-ratio distorters.</title>
        <authorList>
            <person name="Culotta J."/>
            <person name="Lindsey A.R."/>
        </authorList>
    </citation>
    <scope>NUCLEOTIDE SEQUENCE [LARGE SCALE GENOMIC DNA]</scope>
    <source>
        <strain evidence="13 14">KSX58</strain>
    </source>
</reference>
<keyword evidence="7" id="KW-0238">DNA-binding</keyword>
<dbReference type="InterPro" id="IPR005161">
    <property type="entry name" value="Ku_N"/>
</dbReference>
<comment type="caution">
    <text evidence="13">The sequence shown here is derived from an EMBL/GenBank/DDBJ whole genome shotgun (WGS) entry which is preliminary data.</text>
</comment>
<dbReference type="GO" id="GO:0032991">
    <property type="term" value="C:protein-containing complex"/>
    <property type="evidence" value="ECO:0007669"/>
    <property type="project" value="UniProtKB-ARBA"/>
</dbReference>
<sequence>MPPKKQKSYIILVANVGCSSSEKIPGDNESFLDKAKFTMKMLIQKKIFLEPNDEFGIITMGEDVTENPDQLPNIKLYQENFRVPDWEMVNYINNLQSKPYDCNWIEALFVSLGFIQKNISDPDAKCILIIFNNFKEKDESIEPYDIEAIESQLLEFEQLHVILVGDNPLNDNVNYDDLKSASEKMAKTMTMQCTAVQYEEINDMKEGRQFFTPPQSHPATYKFPLEWDEIVISCASYIKITESKKLETWKMHALVENIAEEPKKEYLHKEVTISDKSRNQVESVELTKAYKFGQKYIPVSDEDEMQMAFKGTEKGMKIYGFALQKDVKLEYWTGIGTRIIVPETEDDAKAFYSLVKAMVEMNYVAIVRKVYQNDNAPKMGVLFPKTEPDSVWCLVHLELPFGHDTRAVESNYIKNEANSEKIKAMDQFIESMTITEQEPAYLREGIFPNVHKQYHWNTVAARALKADDAFSMDEYIKKILEPPARLKNQFLEIVDHMESVFPNCGKIKKKSDNPDQREDKEREIQQQQQQQQQQQVDVMKEEVMFSAADVELKAEDWRHKLARSALALLAVNQCLLVRNSEWWWMLHLSSTQSSILLGYSPADSSRI</sequence>
<evidence type="ECO:0000256" key="7">
    <source>
        <dbReference type="ARBA" id="ARBA00023125"/>
    </source>
</evidence>
<evidence type="ECO:0000313" key="13">
    <source>
        <dbReference type="EMBL" id="KAL3391974.1"/>
    </source>
</evidence>
<dbReference type="GO" id="GO:0003677">
    <property type="term" value="F:DNA binding"/>
    <property type="evidence" value="ECO:0007669"/>
    <property type="project" value="UniProtKB-KW"/>
</dbReference>
<comment type="subcellular location">
    <subcellularLocation>
        <location evidence="1">Nucleus</location>
    </subcellularLocation>
</comment>
<protein>
    <recommendedName>
        <fullName evidence="12">Ku domain-containing protein</fullName>
    </recommendedName>
</protein>
<dbReference type="PANTHER" id="PTHR12604:SF4">
    <property type="entry name" value="X-RAY REPAIR CROSS-COMPLEMENTING PROTEIN 5"/>
    <property type="match status" value="1"/>
</dbReference>
<evidence type="ECO:0000256" key="11">
    <source>
        <dbReference type="SAM" id="MobiDB-lite"/>
    </source>
</evidence>
<keyword evidence="4" id="KW-0378">Hydrolase</keyword>
<dbReference type="AlphaFoldDB" id="A0ABD2WGW1"/>
<gene>
    <name evidence="13" type="ORF">TKK_013304</name>
</gene>
<evidence type="ECO:0000256" key="1">
    <source>
        <dbReference type="ARBA" id="ARBA00004123"/>
    </source>
</evidence>
<feature type="region of interest" description="Disordered" evidence="11">
    <location>
        <begin position="504"/>
        <end position="533"/>
    </location>
</feature>
<dbReference type="SUPFAM" id="SSF100939">
    <property type="entry name" value="SPOC domain-like"/>
    <property type="match status" value="1"/>
</dbReference>
<evidence type="ECO:0000256" key="2">
    <source>
        <dbReference type="ARBA" id="ARBA00022741"/>
    </source>
</evidence>
<keyword evidence="9" id="KW-0234">DNA repair</keyword>
<dbReference type="GO" id="GO:0016787">
    <property type="term" value="F:hydrolase activity"/>
    <property type="evidence" value="ECO:0007669"/>
    <property type="project" value="UniProtKB-KW"/>
</dbReference>
<dbReference type="Proteomes" id="UP001627154">
    <property type="component" value="Unassembled WGS sequence"/>
</dbReference>
<evidence type="ECO:0000256" key="3">
    <source>
        <dbReference type="ARBA" id="ARBA00022763"/>
    </source>
</evidence>
<dbReference type="EMBL" id="JBJJXI010000107">
    <property type="protein sequence ID" value="KAL3391974.1"/>
    <property type="molecule type" value="Genomic_DNA"/>
</dbReference>